<dbReference type="GO" id="GO:0006680">
    <property type="term" value="P:glucosylceramide catabolic process"/>
    <property type="evidence" value="ECO:0007669"/>
    <property type="project" value="TreeGrafter"/>
</dbReference>
<feature type="domain" description="Glycosyl hydrolase family 30 TIM-barrel" evidence="5">
    <location>
        <begin position="38"/>
        <end position="379"/>
    </location>
</feature>
<keyword evidence="3 4" id="KW-0378">Hydrolase</keyword>
<keyword evidence="4 7" id="KW-0326">Glycosidase</keyword>
<dbReference type="PRINTS" id="PR00843">
    <property type="entry name" value="GLHYDRLASE30"/>
</dbReference>
<comment type="caution">
    <text evidence="7">The sequence shown here is derived from an EMBL/GenBank/DDBJ whole genome shotgun (WGS) entry which is preliminary data.</text>
</comment>
<dbReference type="InterPro" id="IPR013780">
    <property type="entry name" value="Glyco_hydro_b"/>
</dbReference>
<dbReference type="Proteomes" id="UP000543642">
    <property type="component" value="Unassembled WGS sequence"/>
</dbReference>
<dbReference type="GO" id="GO:0004348">
    <property type="term" value="F:glucosylceramidase activity"/>
    <property type="evidence" value="ECO:0007669"/>
    <property type="project" value="UniProtKB-EC"/>
</dbReference>
<dbReference type="RefSeq" id="WP_183776295.1">
    <property type="nucleotide sequence ID" value="NZ_JACHFW010000018.1"/>
</dbReference>
<dbReference type="Gene3D" id="2.60.40.1180">
    <property type="entry name" value="Golgi alpha-mannosidase II"/>
    <property type="match status" value="1"/>
</dbReference>
<reference evidence="7 8" key="1">
    <citation type="submission" date="2020-08" db="EMBL/GenBank/DDBJ databases">
        <title>Genomic Encyclopedia of Type Strains, Phase IV (KMG-IV): sequencing the most valuable type-strain genomes for metagenomic binning, comparative biology and taxonomic classification.</title>
        <authorList>
            <person name="Goeker M."/>
        </authorList>
    </citation>
    <scope>NUCLEOTIDE SEQUENCE [LARGE SCALE GENOMIC DNA]</scope>
    <source>
        <strain evidence="7 8">DSM 106146</strain>
    </source>
</reference>
<evidence type="ECO:0000256" key="3">
    <source>
        <dbReference type="ARBA" id="ARBA00022801"/>
    </source>
</evidence>
<dbReference type="GO" id="GO:0016020">
    <property type="term" value="C:membrane"/>
    <property type="evidence" value="ECO:0007669"/>
    <property type="project" value="GOC"/>
</dbReference>
<dbReference type="Pfam" id="PF17189">
    <property type="entry name" value="Glyco_hydro_30C"/>
    <property type="match status" value="1"/>
</dbReference>
<dbReference type="PANTHER" id="PTHR11069:SF23">
    <property type="entry name" value="LYSOSOMAL ACID GLUCOSYLCERAMIDASE"/>
    <property type="match status" value="1"/>
</dbReference>
<evidence type="ECO:0000256" key="1">
    <source>
        <dbReference type="ARBA" id="ARBA00005382"/>
    </source>
</evidence>
<protein>
    <submittedName>
        <fullName evidence="7">Glucosylceramidase</fullName>
        <ecNumber evidence="7">3.2.1.45</ecNumber>
    </submittedName>
</protein>
<keyword evidence="8" id="KW-1185">Reference proteome</keyword>
<dbReference type="EMBL" id="JACHFW010000018">
    <property type="protein sequence ID" value="MBB5266056.1"/>
    <property type="molecule type" value="Genomic_DNA"/>
</dbReference>
<dbReference type="Gene3D" id="3.20.20.80">
    <property type="entry name" value="Glycosidases"/>
    <property type="match status" value="1"/>
</dbReference>
<evidence type="ECO:0000256" key="4">
    <source>
        <dbReference type="RuleBase" id="RU361188"/>
    </source>
</evidence>
<organism evidence="7 8">
    <name type="scientific">Catenibacillus scindens</name>
    <dbReference type="NCBI Taxonomy" id="673271"/>
    <lineage>
        <taxon>Bacteria</taxon>
        <taxon>Bacillati</taxon>
        <taxon>Bacillota</taxon>
        <taxon>Clostridia</taxon>
        <taxon>Lachnospirales</taxon>
        <taxon>Lachnospiraceae</taxon>
        <taxon>Catenibacillus</taxon>
    </lineage>
</organism>
<dbReference type="InterPro" id="IPR001139">
    <property type="entry name" value="Glyco_hydro_30"/>
</dbReference>
<evidence type="ECO:0000256" key="2">
    <source>
        <dbReference type="ARBA" id="ARBA00022729"/>
    </source>
</evidence>
<dbReference type="Pfam" id="PF02055">
    <property type="entry name" value="Glyco_hydro_30"/>
    <property type="match status" value="1"/>
</dbReference>
<accession>A0A7W8HCN4</accession>
<evidence type="ECO:0000313" key="7">
    <source>
        <dbReference type="EMBL" id="MBB5266056.1"/>
    </source>
</evidence>
<dbReference type="InterPro" id="IPR033453">
    <property type="entry name" value="Glyco_hydro_30_TIM-barrel"/>
</dbReference>
<dbReference type="PANTHER" id="PTHR11069">
    <property type="entry name" value="GLUCOSYLCERAMIDASE"/>
    <property type="match status" value="1"/>
</dbReference>
<name>A0A7W8HCN4_9FIRM</name>
<evidence type="ECO:0000313" key="8">
    <source>
        <dbReference type="Proteomes" id="UP000543642"/>
    </source>
</evidence>
<keyword evidence="2" id="KW-0732">Signal</keyword>
<proteinExistence type="inferred from homology"/>
<evidence type="ECO:0000259" key="5">
    <source>
        <dbReference type="Pfam" id="PF02055"/>
    </source>
</evidence>
<comment type="similarity">
    <text evidence="1 4">Belongs to the glycosyl hydrolase 30 family.</text>
</comment>
<gene>
    <name evidence="7" type="ORF">HNP82_003210</name>
</gene>
<dbReference type="AlphaFoldDB" id="A0A7W8HCN4"/>
<dbReference type="EC" id="3.2.1.45" evidence="7"/>
<dbReference type="InterPro" id="IPR017853">
    <property type="entry name" value="GH"/>
</dbReference>
<sequence length="443" mass="51403">MKWISTTRKEYWKERIIGPENVLDENKMTLTGEKGQTIKGFGGCFNELGAIALEKTDDKGREQIFQQLFSTEEDSCHFNFCRVPIGASDYGAEWYSLNEYDEDYAMEHFSIDRDRRYLIPYIHKAMEKQPDLTLFASPWSPPTWMKAPKAYNFGQIRMEDRVLKAYALYFKKFVEAYKQEGINVEQVYVQNEVFADMKYPSCKWTAQQLKIFIRDYIGPLFKQSNMNTQIWLGTLNGPEDSLYIPGAGIQVDNYNRYVDAILFDKDTRKYISGIGYQWSGRNVISRTYESWPEIPLVQTENECGTGENSWEYAEYVFGLMHRYFHEGVIAYTYWNMVLETGGSSTWGWRQNSMVTIDPKNGQVIFNPEFYAMKHFSAFVQPGAVLLKTRGHWNSVTTVFQNPDHSCVVVVQNALDQEMPFTFSGCDKSFTAVLPPNSMNTFVF</sequence>
<evidence type="ECO:0000259" key="6">
    <source>
        <dbReference type="Pfam" id="PF17189"/>
    </source>
</evidence>
<dbReference type="InterPro" id="IPR033452">
    <property type="entry name" value="GH30_C"/>
</dbReference>
<dbReference type="SUPFAM" id="SSF51445">
    <property type="entry name" value="(Trans)glycosidases"/>
    <property type="match status" value="1"/>
</dbReference>
<feature type="domain" description="Glycosyl hydrolase family 30 beta sandwich" evidence="6">
    <location>
        <begin position="396"/>
        <end position="441"/>
    </location>
</feature>